<evidence type="ECO:0000256" key="4">
    <source>
        <dbReference type="PROSITE-ProRule" id="PRU00339"/>
    </source>
</evidence>
<dbReference type="GeneID" id="100908804"/>
<dbReference type="Pfam" id="PF22890">
    <property type="entry name" value="TPR_EMC2"/>
    <property type="match status" value="1"/>
</dbReference>
<sequence length="301" mass="34505">MNFISEARAFLKKCRDENDRQSSKIVDVYRDVLSDSMKSLGDERWVVYEQVALASFDTRDWEVSKQCLQQLSHQYPGSHRIRKLKAMQLEALGAYTDAEKIYDALLAEDEANSSVHKRKIAILKAQELIPEAIEKLCEYLKKFQSDQEAWLELSNLYIEENDFPKAAFCMEELLLTSPHNHLYHQRYAELQYLIGTVDSVELARAYFAQALKFNPQNKEALFGFCSAAQWLASSTKLASQKKKDNQKYLTWAIDQIKTLYQKEIGALEGKDVAVEDLMAKLSIKAAPEDEVEANGEQKKAD</sequence>
<organism evidence="7 8">
    <name type="scientific">Galendromus occidentalis</name>
    <name type="common">western predatory mite</name>
    <dbReference type="NCBI Taxonomy" id="34638"/>
    <lineage>
        <taxon>Eukaryota</taxon>
        <taxon>Metazoa</taxon>
        <taxon>Ecdysozoa</taxon>
        <taxon>Arthropoda</taxon>
        <taxon>Chelicerata</taxon>
        <taxon>Arachnida</taxon>
        <taxon>Acari</taxon>
        <taxon>Parasitiformes</taxon>
        <taxon>Mesostigmata</taxon>
        <taxon>Gamasina</taxon>
        <taxon>Phytoseioidea</taxon>
        <taxon>Phytoseiidae</taxon>
        <taxon>Typhlodrominae</taxon>
        <taxon>Galendromus</taxon>
    </lineage>
</organism>
<comment type="function">
    <text evidence="5">Part of the endoplasmic reticulum membrane protein complex (EMC) that enables the energy-independent insertion into endoplasmic reticulum membranes of newly synthesized membrane proteins.</text>
</comment>
<comment type="subunit">
    <text evidence="5">Component of the ER membrane protein complex (EMC).</text>
</comment>
<evidence type="ECO:0000259" key="6">
    <source>
        <dbReference type="Pfam" id="PF22890"/>
    </source>
</evidence>
<dbReference type="InterPro" id="IPR011990">
    <property type="entry name" value="TPR-like_helical_dom_sf"/>
</dbReference>
<evidence type="ECO:0000256" key="1">
    <source>
        <dbReference type="ARBA" id="ARBA00010361"/>
    </source>
</evidence>
<comment type="subcellular location">
    <subcellularLocation>
        <location evidence="5">Endoplasmic reticulum membrane</location>
        <topology evidence="5">Peripheral membrane protein</topology>
        <orientation evidence="5">Cytoplasmic side</orientation>
    </subcellularLocation>
</comment>
<evidence type="ECO:0000313" key="8">
    <source>
        <dbReference type="RefSeq" id="XP_028968041.1"/>
    </source>
</evidence>
<protein>
    <recommendedName>
        <fullName evidence="5">ER membrane protein complex subunit 2</fullName>
    </recommendedName>
</protein>
<dbReference type="InterPro" id="IPR055217">
    <property type="entry name" value="TPR_EMC2"/>
</dbReference>
<reference evidence="8" key="1">
    <citation type="submission" date="2025-08" db="UniProtKB">
        <authorList>
            <consortium name="RefSeq"/>
        </authorList>
    </citation>
    <scope>IDENTIFICATION</scope>
</reference>
<evidence type="ECO:0000256" key="3">
    <source>
        <dbReference type="ARBA" id="ARBA00022803"/>
    </source>
</evidence>
<keyword evidence="7" id="KW-1185">Reference proteome</keyword>
<gene>
    <name evidence="8" type="primary">LOC100908804</name>
</gene>
<dbReference type="RefSeq" id="XP_028968041.1">
    <property type="nucleotide sequence ID" value="XM_029112208.1"/>
</dbReference>
<dbReference type="PANTHER" id="PTHR12760">
    <property type="entry name" value="TETRATRICOPEPTIDE REPEAT PROTEIN"/>
    <property type="match status" value="1"/>
</dbReference>
<keyword evidence="5" id="KW-0256">Endoplasmic reticulum</keyword>
<name>A0AAJ7WI80_9ACAR</name>
<dbReference type="PROSITE" id="PS50005">
    <property type="entry name" value="TPR"/>
    <property type="match status" value="1"/>
</dbReference>
<feature type="repeat" description="TPR" evidence="4">
    <location>
        <begin position="147"/>
        <end position="180"/>
    </location>
</feature>
<proteinExistence type="inferred from homology"/>
<dbReference type="InterPro" id="IPR019734">
    <property type="entry name" value="TPR_rpt"/>
</dbReference>
<keyword evidence="3 4" id="KW-0802">TPR repeat</keyword>
<keyword evidence="5" id="KW-0472">Membrane</keyword>
<dbReference type="InterPro" id="IPR039856">
    <property type="entry name" value="EMC2-like"/>
</dbReference>
<dbReference type="Proteomes" id="UP000694867">
    <property type="component" value="Unplaced"/>
</dbReference>
<dbReference type="GO" id="GO:0072546">
    <property type="term" value="C:EMC complex"/>
    <property type="evidence" value="ECO:0007669"/>
    <property type="project" value="UniProtKB-UniRule"/>
</dbReference>
<dbReference type="AlphaFoldDB" id="A0AAJ7WI80"/>
<evidence type="ECO:0000256" key="5">
    <source>
        <dbReference type="RuleBase" id="RU367091"/>
    </source>
</evidence>
<comment type="similarity">
    <text evidence="1 5">Belongs to the EMC2 family.</text>
</comment>
<keyword evidence="2" id="KW-0677">Repeat</keyword>
<accession>A0AAJ7WI80</accession>
<dbReference type="SUPFAM" id="SSF48452">
    <property type="entry name" value="TPR-like"/>
    <property type="match status" value="1"/>
</dbReference>
<evidence type="ECO:0000313" key="7">
    <source>
        <dbReference type="Proteomes" id="UP000694867"/>
    </source>
</evidence>
<evidence type="ECO:0000256" key="2">
    <source>
        <dbReference type="ARBA" id="ARBA00022737"/>
    </source>
</evidence>
<dbReference type="Gene3D" id="1.25.40.10">
    <property type="entry name" value="Tetratricopeptide repeat domain"/>
    <property type="match status" value="1"/>
</dbReference>
<feature type="domain" description="EMC2 TPR-like" evidence="6">
    <location>
        <begin position="83"/>
        <end position="199"/>
    </location>
</feature>